<gene>
    <name evidence="2" type="ORF">DES52_11697</name>
</gene>
<sequence>MVKRKGLGDLLRQEVSASTPVLDASVTSEHRDLQSSDTLGDLAALEAARVNAELLTAPPAKSKQTSDETNVDASEQLEGVPSAKYLMLVRKETRLREEQYDELTRLARKLNKRKSKTARTERITENTLIRVAIDVLLDRADALNGDDEAALLATLRRAMT</sequence>
<evidence type="ECO:0000313" key="2">
    <source>
        <dbReference type="EMBL" id="PYE51030.1"/>
    </source>
</evidence>
<dbReference type="AlphaFoldDB" id="A0A318S767"/>
<comment type="caution">
    <text evidence="2">The sequence shown here is derived from an EMBL/GenBank/DDBJ whole genome shotgun (WGS) entry which is preliminary data.</text>
</comment>
<accession>A0A318S767</accession>
<organism evidence="2 3">
    <name type="scientific">Deinococcus yavapaiensis KR-236</name>
    <dbReference type="NCBI Taxonomy" id="694435"/>
    <lineage>
        <taxon>Bacteria</taxon>
        <taxon>Thermotogati</taxon>
        <taxon>Deinococcota</taxon>
        <taxon>Deinococci</taxon>
        <taxon>Deinococcales</taxon>
        <taxon>Deinococcaceae</taxon>
        <taxon>Deinococcus</taxon>
    </lineage>
</organism>
<name>A0A318S767_9DEIO</name>
<protein>
    <submittedName>
        <fullName evidence="2">Uncharacterized protein</fullName>
    </submittedName>
</protein>
<evidence type="ECO:0000256" key="1">
    <source>
        <dbReference type="SAM" id="MobiDB-lite"/>
    </source>
</evidence>
<keyword evidence="3" id="KW-1185">Reference proteome</keyword>
<dbReference type="Proteomes" id="UP000248326">
    <property type="component" value="Unassembled WGS sequence"/>
</dbReference>
<feature type="region of interest" description="Disordered" evidence="1">
    <location>
        <begin position="56"/>
        <end position="76"/>
    </location>
</feature>
<reference evidence="2 3" key="1">
    <citation type="submission" date="2018-06" db="EMBL/GenBank/DDBJ databases">
        <title>Genomic Encyclopedia of Type Strains, Phase IV (KMG-IV): sequencing the most valuable type-strain genomes for metagenomic binning, comparative biology and taxonomic classification.</title>
        <authorList>
            <person name="Goeker M."/>
        </authorList>
    </citation>
    <scope>NUCLEOTIDE SEQUENCE [LARGE SCALE GENOMIC DNA]</scope>
    <source>
        <strain evidence="2 3">DSM 18048</strain>
    </source>
</reference>
<evidence type="ECO:0000313" key="3">
    <source>
        <dbReference type="Proteomes" id="UP000248326"/>
    </source>
</evidence>
<dbReference type="EMBL" id="QJSX01000016">
    <property type="protein sequence ID" value="PYE51030.1"/>
    <property type="molecule type" value="Genomic_DNA"/>
</dbReference>
<proteinExistence type="predicted"/>